<keyword evidence="1" id="KW-0808">Transferase</keyword>
<organism evidence="4 5">
    <name type="scientific">Sphingomonas horti</name>
    <dbReference type="NCBI Taxonomy" id="2682842"/>
    <lineage>
        <taxon>Bacteria</taxon>
        <taxon>Pseudomonadati</taxon>
        <taxon>Pseudomonadota</taxon>
        <taxon>Alphaproteobacteria</taxon>
        <taxon>Sphingomonadales</taxon>
        <taxon>Sphingomonadaceae</taxon>
        <taxon>Sphingomonas</taxon>
    </lineage>
</organism>
<dbReference type="GO" id="GO:0005524">
    <property type="term" value="F:ATP binding"/>
    <property type="evidence" value="ECO:0007669"/>
    <property type="project" value="InterPro"/>
</dbReference>
<reference evidence="4 5" key="1">
    <citation type="submission" date="2019-12" db="EMBL/GenBank/DDBJ databases">
        <authorList>
            <person name="Huq M.A."/>
        </authorList>
    </citation>
    <scope>NUCLEOTIDE SEQUENCE [LARGE SCALE GENOMIC DNA]</scope>
    <source>
        <strain evidence="4 5">MAH-20</strain>
    </source>
</reference>
<name>A0A6I4IZY5_9SPHN</name>
<evidence type="ECO:0000313" key="5">
    <source>
        <dbReference type="Proteomes" id="UP000441389"/>
    </source>
</evidence>
<keyword evidence="5" id="KW-1185">Reference proteome</keyword>
<dbReference type="GO" id="GO:0006096">
    <property type="term" value="P:glycolytic process"/>
    <property type="evidence" value="ECO:0007669"/>
    <property type="project" value="InterPro"/>
</dbReference>
<dbReference type="PANTHER" id="PTHR47690">
    <property type="entry name" value="GLUCOKINASE"/>
    <property type="match status" value="1"/>
</dbReference>
<protein>
    <submittedName>
        <fullName evidence="4">ROK family protein</fullName>
    </submittedName>
</protein>
<keyword evidence="2" id="KW-0418">Kinase</keyword>
<evidence type="ECO:0000256" key="3">
    <source>
        <dbReference type="RuleBase" id="RU004046"/>
    </source>
</evidence>
<dbReference type="GO" id="GO:0005829">
    <property type="term" value="C:cytosol"/>
    <property type="evidence" value="ECO:0007669"/>
    <property type="project" value="TreeGrafter"/>
</dbReference>
<dbReference type="GO" id="GO:0005536">
    <property type="term" value="F:D-glucose binding"/>
    <property type="evidence" value="ECO:0007669"/>
    <property type="project" value="InterPro"/>
</dbReference>
<evidence type="ECO:0000256" key="2">
    <source>
        <dbReference type="ARBA" id="ARBA00022777"/>
    </source>
</evidence>
<comment type="caution">
    <text evidence="4">The sequence shown here is derived from an EMBL/GenBank/DDBJ whole genome shotgun (WGS) entry which is preliminary data.</text>
</comment>
<dbReference type="InterPro" id="IPR043129">
    <property type="entry name" value="ATPase_NBD"/>
</dbReference>
<dbReference type="PANTHER" id="PTHR47690:SF1">
    <property type="entry name" value="GLUCOKINASE"/>
    <property type="match status" value="1"/>
</dbReference>
<proteinExistence type="inferred from homology"/>
<dbReference type="Pfam" id="PF02685">
    <property type="entry name" value="Glucokinase"/>
    <property type="match status" value="1"/>
</dbReference>
<dbReference type="Proteomes" id="UP000441389">
    <property type="component" value="Unassembled WGS sequence"/>
</dbReference>
<dbReference type="SUPFAM" id="SSF53067">
    <property type="entry name" value="Actin-like ATPase domain"/>
    <property type="match status" value="1"/>
</dbReference>
<accession>A0A6I4IZY5</accession>
<gene>
    <name evidence="4" type="ORF">GON01_05675</name>
</gene>
<dbReference type="Gene3D" id="3.30.420.40">
    <property type="match status" value="1"/>
</dbReference>
<dbReference type="EMBL" id="WQMS01000006">
    <property type="protein sequence ID" value="MVO77428.1"/>
    <property type="molecule type" value="Genomic_DNA"/>
</dbReference>
<dbReference type="AlphaFoldDB" id="A0A6I4IZY5"/>
<dbReference type="CDD" id="cd24008">
    <property type="entry name" value="ASKHA_NBD_GLK"/>
    <property type="match status" value="1"/>
</dbReference>
<sequence>MMEIVAVDIGGTHVRFALAGLGGGGVSLGAETVLRTGDYAGLAKAWQAFGKQLGRPLPDAAGIAIAAPVDGAEIKLTNNSWLLRPAALAAELGIGRVALVNDFAAVAHAVAVCADAQLRHVCGPDRPLPRSGVVSIVGPGTGLGVALLAHGRVIAAEGGHIGFAPADAMEDELLARLRARHGRVSVERVVSGAGLGEIHAVLTGAEPPGDDRALWQRALSGEDAQASESLDRFCAILGAVAGDIALAQGADAVVIGGGLGLRLADHVADSAFGRRFRAKGRLETRMAGLTVRLITHPQPGLLGAAAAFAAADRA</sequence>
<dbReference type="InterPro" id="IPR050201">
    <property type="entry name" value="Bacterial_glucokinase"/>
</dbReference>
<dbReference type="InterPro" id="IPR003836">
    <property type="entry name" value="Glucokinase"/>
</dbReference>
<comment type="similarity">
    <text evidence="3">Belongs to the bacterial glucokinase family.</text>
</comment>
<dbReference type="GO" id="GO:0004340">
    <property type="term" value="F:glucokinase activity"/>
    <property type="evidence" value="ECO:0007669"/>
    <property type="project" value="InterPro"/>
</dbReference>
<evidence type="ECO:0000313" key="4">
    <source>
        <dbReference type="EMBL" id="MVO77428.1"/>
    </source>
</evidence>
<evidence type="ECO:0000256" key="1">
    <source>
        <dbReference type="ARBA" id="ARBA00022679"/>
    </source>
</evidence>
<dbReference type="Gene3D" id="3.40.367.20">
    <property type="match status" value="1"/>
</dbReference>